<dbReference type="Gene3D" id="2.60.40.10">
    <property type="entry name" value="Immunoglobulins"/>
    <property type="match status" value="1"/>
</dbReference>
<dbReference type="Pfam" id="PF19408">
    <property type="entry name" value="PKD_6"/>
    <property type="match status" value="1"/>
</dbReference>
<comment type="caution">
    <text evidence="3">The sequence shown here is derived from an EMBL/GenBank/DDBJ whole genome shotgun (WGS) entry which is preliminary data.</text>
</comment>
<feature type="region of interest" description="Disordered" evidence="1">
    <location>
        <begin position="835"/>
        <end position="857"/>
    </location>
</feature>
<feature type="compositionally biased region" description="Basic and acidic residues" evidence="1">
    <location>
        <begin position="839"/>
        <end position="854"/>
    </location>
</feature>
<dbReference type="EMBL" id="JAJJMN010000001">
    <property type="protein sequence ID" value="MCC9017584.1"/>
    <property type="molecule type" value="Genomic_DNA"/>
</dbReference>
<protein>
    <submittedName>
        <fullName evidence="3">T9SS sorting signal type C domain-containing protein</fullName>
    </submittedName>
</protein>
<organism evidence="3 4">
    <name type="scientific">Flavobacterium lipolyticum</name>
    <dbReference type="NCBI Taxonomy" id="2893754"/>
    <lineage>
        <taxon>Bacteria</taxon>
        <taxon>Pseudomonadati</taxon>
        <taxon>Bacteroidota</taxon>
        <taxon>Flavobacteriia</taxon>
        <taxon>Flavobacteriales</taxon>
        <taxon>Flavobacteriaceae</taxon>
        <taxon>Flavobacterium</taxon>
    </lineage>
</organism>
<dbReference type="Proteomes" id="UP001430700">
    <property type="component" value="Unassembled WGS sequence"/>
</dbReference>
<dbReference type="NCBIfam" id="NF033708">
    <property type="entry name" value="T9SS_Cterm_ChiA"/>
    <property type="match status" value="1"/>
</dbReference>
<dbReference type="InterPro" id="IPR013783">
    <property type="entry name" value="Ig-like_fold"/>
</dbReference>
<accession>A0ABS8LYV5</accession>
<name>A0ABS8LYV5_9FLAO</name>
<gene>
    <name evidence="3" type="ORF">LNQ34_07360</name>
</gene>
<evidence type="ECO:0000259" key="2">
    <source>
        <dbReference type="Pfam" id="PF19408"/>
    </source>
</evidence>
<keyword evidence="4" id="KW-1185">Reference proteome</keyword>
<evidence type="ECO:0000256" key="1">
    <source>
        <dbReference type="SAM" id="MobiDB-lite"/>
    </source>
</evidence>
<dbReference type="InterPro" id="IPR036179">
    <property type="entry name" value="Ig-like_dom_sf"/>
</dbReference>
<reference evidence="3" key="1">
    <citation type="submission" date="2021-11" db="EMBL/GenBank/DDBJ databases">
        <title>Description of novel Flavobacterium species.</title>
        <authorList>
            <person name="Saticioglu I.B."/>
            <person name="Ay H."/>
            <person name="Altun S."/>
            <person name="Duman M."/>
        </authorList>
    </citation>
    <scope>NUCLEOTIDE SEQUENCE</scope>
    <source>
        <strain evidence="3">F-126</strain>
    </source>
</reference>
<dbReference type="SUPFAM" id="SSF48726">
    <property type="entry name" value="Immunoglobulin"/>
    <property type="match status" value="1"/>
</dbReference>
<dbReference type="RefSeq" id="WP_229999086.1">
    <property type="nucleotide sequence ID" value="NZ_JAJJMN010000001.1"/>
</dbReference>
<evidence type="ECO:0000313" key="3">
    <source>
        <dbReference type="EMBL" id="MCC9017584.1"/>
    </source>
</evidence>
<feature type="domain" description="PKD-like" evidence="2">
    <location>
        <begin position="156"/>
        <end position="228"/>
    </location>
</feature>
<proteinExistence type="predicted"/>
<sequence>MKKTLLFKTPPFPFNLSSKKISSDRKINFFSAIKNTFEAPKNYFKLLVALSLFINVSHLNAQCNSNATPGTVSSNNSKLCVGSTELFWAAGGWSGGTWSSSDPSVLEVVTKSDGGANAIAKAPGVANVIYTITQPNCPTVKTSQKKITVYETLGETGEITGFSPQCPRNTGQVYSIPPVTNATKYVWTVPSGWTITSGANTNSITVTTSSTAGNLTVVASNDCKTNDAIYKYVNITNGKTSRPTITASGPTTFCQGGSVVLTSSIEDNYLWSNGQTTRSIRVTASGTYSVITQNKDYMCPSNASNSIAVNVQAGLTFTSQPQDLVACEGQSGTFSVTASASNATYQWQYSANGSTNWTNTNGVQGVSGHNTATLNLTNLPLSYSDYYVRCVARSSTTCPANTNTNSNTAKLTVNPSLEITSQSTATQTKCLNDAFTPLTVTATASGTLTYQWFSNTAATATNGTALGAANGARTNSYTPQSTTSGTLYYYAVVTSNCGTATTAISEAIITKQANIAPTVGTIKQPTCTTPSGSVVLENVPTSGRLVESRGTVYNYTTSGTTYEISGLAPGTYKFAIDDNCTRVYSSDIVILPGNVWNGTKWSGGTPSLNDPIQFTGNYTAETDLNGCSCTIMNGATVTIKSGNTLTIANSIDVNSGSLVFENSSSLIQKSNAKNTGSISYIRTSPPIFQKDYLYWSTPVTPQKLVDVSPSTPATMYYGNDGTQWVRTNRESNMIVGKGYIIRGPSNYTNATKQEFTTTFKGIPNNGDLEGEHLTAMKGHLIGNPYPSALSADRLLKDNPMLDGTLYFWTHNTPAKPVPSNQYSADDYASYNLSGGVSAKSDKQHNNDPAKDKGTKPTGNIAAGQAFFVTTNAAGKVKFNNLMRLGGANNGQFFRPGNTSKVAAIEKHRIWLNMTNTTGAFKQLLVSYIEGATNDYENRYDGLTFDGNQYLDFYTTDQKNKYVIQGRALPFTDADLVPLGYRTTVAGDFTVAIDEVDGNMSNQAIYIEDKTTGTVHDLTQSNYTFKTEAGTFTERLTLRYKPGKTLGTGDFENIENGILISTSNKTIQMSSSKENIKQVVVFDITGKQLYSKNKLNSATFQIENLPSANQVLLVKVTLANDFTVTRKVLFQ</sequence>
<dbReference type="InterPro" id="IPR045829">
    <property type="entry name" value="PKD_6"/>
</dbReference>
<evidence type="ECO:0000313" key="4">
    <source>
        <dbReference type="Proteomes" id="UP001430700"/>
    </source>
</evidence>